<evidence type="ECO:0000313" key="1">
    <source>
        <dbReference type="EMBL" id="KAJ9110219.1"/>
    </source>
</evidence>
<reference evidence="1" key="1">
    <citation type="submission" date="2023-04" db="EMBL/GenBank/DDBJ databases">
        <title>Draft Genome sequencing of Naganishia species isolated from polar environments using Oxford Nanopore Technology.</title>
        <authorList>
            <person name="Leo P."/>
            <person name="Venkateswaran K."/>
        </authorList>
    </citation>
    <scope>NUCLEOTIDE SEQUENCE</scope>
    <source>
        <strain evidence="1">MNA-CCFEE 5425</strain>
    </source>
</reference>
<name>A0ACC2WGC7_9TREE</name>
<dbReference type="EMBL" id="JASBWU010000049">
    <property type="protein sequence ID" value="KAJ9110219.1"/>
    <property type="molecule type" value="Genomic_DNA"/>
</dbReference>
<proteinExistence type="predicted"/>
<protein>
    <submittedName>
        <fullName evidence="1">Uncharacterized protein</fullName>
    </submittedName>
</protein>
<dbReference type="Proteomes" id="UP001243375">
    <property type="component" value="Unassembled WGS sequence"/>
</dbReference>
<evidence type="ECO:0000313" key="2">
    <source>
        <dbReference type="Proteomes" id="UP001243375"/>
    </source>
</evidence>
<sequence length="402" mass="43567">MSRRSSSEADQSDGSENHNKRLRLERDAVSGKTADDQSPSQDPSFGNMGSNGAIRQRSRANSTTSQLANSSRASSGPRARSTSTGLNGRPSMRPSASPSVQGSLGRLSSTGYTSPSDSSSDEVDEDAPLPLGVERELVEAEAEHQGTDLEPRRRNKKEPVIPSSITSELRKLITEEAAHRRQEMQRINPTVHAAAINGNPNPITSWVPTAPPKYYICPMHTHQVLAIYDAMVASQTQITGDVEPASEEQLMQFATTYQCAWVDKFLSTMTQITNDPATVTTIPSPLGKAEHILVQHLFPAQTTSIIDREPIIGSNGVPLRDAEGWTSLDAKTNRLAADAYQGIPLVADARETVIPTAITYDVDSVIVYSDTLPLRGALETRAVPNPKDTFRYTNHLALGVRG</sequence>
<gene>
    <name evidence="1" type="ORF">QFC22_006756</name>
</gene>
<keyword evidence="2" id="KW-1185">Reference proteome</keyword>
<organism evidence="1 2">
    <name type="scientific">Naganishia vaughanmartiniae</name>
    <dbReference type="NCBI Taxonomy" id="1424756"/>
    <lineage>
        <taxon>Eukaryota</taxon>
        <taxon>Fungi</taxon>
        <taxon>Dikarya</taxon>
        <taxon>Basidiomycota</taxon>
        <taxon>Agaricomycotina</taxon>
        <taxon>Tremellomycetes</taxon>
        <taxon>Filobasidiales</taxon>
        <taxon>Filobasidiaceae</taxon>
        <taxon>Naganishia</taxon>
    </lineage>
</organism>
<comment type="caution">
    <text evidence="1">The sequence shown here is derived from an EMBL/GenBank/DDBJ whole genome shotgun (WGS) entry which is preliminary data.</text>
</comment>
<accession>A0ACC2WGC7</accession>